<reference evidence="4" key="1">
    <citation type="journal article" date="2019" name="Int. J. Syst. Evol. Microbiol.">
        <title>The Global Catalogue of Microorganisms (GCM) 10K type strain sequencing project: providing services to taxonomists for standard genome sequencing and annotation.</title>
        <authorList>
            <consortium name="The Broad Institute Genomics Platform"/>
            <consortium name="The Broad Institute Genome Sequencing Center for Infectious Disease"/>
            <person name="Wu L."/>
            <person name="Ma J."/>
        </authorList>
    </citation>
    <scope>NUCLEOTIDE SEQUENCE [LARGE SCALE GENOMIC DNA]</scope>
    <source>
        <strain evidence="4">JCM 18123</strain>
    </source>
</reference>
<sequence length="253" mass="25302">MPLHEADPRQLGPFRLTDRVSASAEGVVYSGRDSRGRRVSVAMLSSGAAADPAARDRFAAAVRGGKGIADPPKVLASSLTSPAASWVAVRGGGPRGAEAFLEPVAVAAGESAGAEAAPSYAPYWAGRGSPGPAAAAWSWASVGHRRGPGAPARAGWPVIVALLVALLLIAVVVVAVFLLLQNMSAQASRPPPQPSSGTGSPSPGPGSGSDGPPQPSPEEPTPTSSPSGDVPSVDVDEDDYPAGEVPSDPEDQA</sequence>
<evidence type="ECO:0000313" key="4">
    <source>
        <dbReference type="Proteomes" id="UP001499993"/>
    </source>
</evidence>
<evidence type="ECO:0008006" key="5">
    <source>
        <dbReference type="Google" id="ProtNLM"/>
    </source>
</evidence>
<dbReference type="EMBL" id="BAABIK010000035">
    <property type="protein sequence ID" value="GAA4955204.1"/>
    <property type="molecule type" value="Genomic_DNA"/>
</dbReference>
<dbReference type="Proteomes" id="UP001499993">
    <property type="component" value="Unassembled WGS sequence"/>
</dbReference>
<evidence type="ECO:0000313" key="3">
    <source>
        <dbReference type="EMBL" id="GAA4955204.1"/>
    </source>
</evidence>
<accession>A0ABP9GW81</accession>
<keyword evidence="4" id="KW-1185">Reference proteome</keyword>
<evidence type="ECO:0000256" key="2">
    <source>
        <dbReference type="SAM" id="Phobius"/>
    </source>
</evidence>
<keyword evidence="2" id="KW-1133">Transmembrane helix</keyword>
<feature type="region of interest" description="Disordered" evidence="1">
    <location>
        <begin position="186"/>
        <end position="253"/>
    </location>
</feature>
<gene>
    <name evidence="3" type="ORF">GCM10023224_45890</name>
</gene>
<feature type="transmembrane region" description="Helical" evidence="2">
    <location>
        <begin position="154"/>
        <end position="180"/>
    </location>
</feature>
<feature type="compositionally biased region" description="Acidic residues" evidence="1">
    <location>
        <begin position="234"/>
        <end position="253"/>
    </location>
</feature>
<name>A0ABP9GW81_9ACTN</name>
<comment type="caution">
    <text evidence="3">The sequence shown here is derived from an EMBL/GenBank/DDBJ whole genome shotgun (WGS) entry which is preliminary data.</text>
</comment>
<keyword evidence="2" id="KW-0472">Membrane</keyword>
<feature type="compositionally biased region" description="Low complexity" evidence="1">
    <location>
        <begin position="221"/>
        <end position="233"/>
    </location>
</feature>
<proteinExistence type="predicted"/>
<dbReference type="RefSeq" id="WP_345558839.1">
    <property type="nucleotide sequence ID" value="NZ_BAABIK010000035.1"/>
</dbReference>
<evidence type="ECO:0000256" key="1">
    <source>
        <dbReference type="SAM" id="MobiDB-lite"/>
    </source>
</evidence>
<keyword evidence="2" id="KW-0812">Transmembrane</keyword>
<protein>
    <recommendedName>
        <fullName evidence="5">Serine/threonine protein kinase</fullName>
    </recommendedName>
</protein>
<organism evidence="3 4">
    <name type="scientific">Streptomonospora halophila</name>
    <dbReference type="NCBI Taxonomy" id="427369"/>
    <lineage>
        <taxon>Bacteria</taxon>
        <taxon>Bacillati</taxon>
        <taxon>Actinomycetota</taxon>
        <taxon>Actinomycetes</taxon>
        <taxon>Streptosporangiales</taxon>
        <taxon>Nocardiopsidaceae</taxon>
        <taxon>Streptomonospora</taxon>
    </lineage>
</organism>